<comment type="pathway">
    <text evidence="2 12">Amino-acid biosynthesis; L-lysine biosynthesis via DAP pathway; (S)-tetrahydrodipicolinate from L-aspartate: step 3/4.</text>
</comment>
<dbReference type="EMBL" id="POTX01000130">
    <property type="protein sequence ID" value="PZF93022.1"/>
    <property type="molecule type" value="Genomic_DNA"/>
</dbReference>
<comment type="subunit">
    <text evidence="12">Homotetramer; dimer of dimers.</text>
</comment>
<dbReference type="SUPFAM" id="SSF51569">
    <property type="entry name" value="Aldolase"/>
    <property type="match status" value="1"/>
</dbReference>
<dbReference type="GO" id="GO:0005829">
    <property type="term" value="C:cytosol"/>
    <property type="evidence" value="ECO:0007669"/>
    <property type="project" value="TreeGrafter"/>
</dbReference>
<keyword evidence="8 12" id="KW-0457">Lysine biosynthesis</keyword>
<keyword evidence="7 12" id="KW-0220">Diaminopimelate biosynthesis</keyword>
<proteinExistence type="inferred from homology"/>
<dbReference type="PROSITE" id="PS00666">
    <property type="entry name" value="DHDPS_2"/>
    <property type="match status" value="1"/>
</dbReference>
<dbReference type="PRINTS" id="PR00146">
    <property type="entry name" value="DHPICSNTHASE"/>
</dbReference>
<feature type="active site" description="Proton donor/acceptor" evidence="12">
    <location>
        <position position="149"/>
    </location>
</feature>
<dbReference type="Proteomes" id="UP000248627">
    <property type="component" value="Unassembled WGS sequence"/>
</dbReference>
<dbReference type="PIRSF" id="PIRSF001365">
    <property type="entry name" value="DHDPS"/>
    <property type="match status" value="1"/>
</dbReference>
<evidence type="ECO:0000256" key="6">
    <source>
        <dbReference type="ARBA" id="ARBA00022605"/>
    </source>
</evidence>
<comment type="subcellular location">
    <subcellularLocation>
        <location evidence="12">Cytoplasm</location>
    </subcellularLocation>
</comment>
<dbReference type="EC" id="4.3.3.7" evidence="4 12"/>
<keyword evidence="6 12" id="KW-0028">Amino-acid biosynthesis</keyword>
<keyword evidence="5 12" id="KW-0963">Cytoplasm</keyword>
<comment type="similarity">
    <text evidence="3 12 13">Belongs to the DapA family.</text>
</comment>
<dbReference type="RefSeq" id="WP_111244575.1">
    <property type="nucleotide sequence ID" value="NZ_AP023358.1"/>
</dbReference>
<evidence type="ECO:0000256" key="13">
    <source>
        <dbReference type="PIRNR" id="PIRNR001365"/>
    </source>
</evidence>
<dbReference type="UniPathway" id="UPA00034">
    <property type="reaction ID" value="UER00017"/>
</dbReference>
<evidence type="ECO:0000256" key="10">
    <source>
        <dbReference type="ARBA" id="ARBA00023270"/>
    </source>
</evidence>
<accession>A0A2W2C3D3</accession>
<reference evidence="14 15" key="1">
    <citation type="submission" date="2018-01" db="EMBL/GenBank/DDBJ databases">
        <title>Draft genome sequence of Jishengella endophytica.</title>
        <authorList>
            <person name="Sahin N."/>
            <person name="Ay H."/>
            <person name="Saygin H."/>
        </authorList>
    </citation>
    <scope>NUCLEOTIDE SEQUENCE [LARGE SCALE GENOMIC DNA]</scope>
    <source>
        <strain evidence="14 15">DSM 45430</strain>
    </source>
</reference>
<dbReference type="InterPro" id="IPR005263">
    <property type="entry name" value="DapA"/>
</dbReference>
<comment type="catalytic activity">
    <reaction evidence="11 12">
        <text>L-aspartate 4-semialdehyde + pyruvate = (2S,4S)-4-hydroxy-2,3,4,5-tetrahydrodipicolinate + H2O + H(+)</text>
        <dbReference type="Rhea" id="RHEA:34171"/>
        <dbReference type="ChEBI" id="CHEBI:15361"/>
        <dbReference type="ChEBI" id="CHEBI:15377"/>
        <dbReference type="ChEBI" id="CHEBI:15378"/>
        <dbReference type="ChEBI" id="CHEBI:67139"/>
        <dbReference type="ChEBI" id="CHEBI:537519"/>
        <dbReference type="EC" id="4.3.3.7"/>
    </reaction>
</comment>
<dbReference type="Pfam" id="PF00701">
    <property type="entry name" value="DHDPS"/>
    <property type="match status" value="1"/>
</dbReference>
<dbReference type="InterPro" id="IPR013785">
    <property type="entry name" value="Aldolase_TIM"/>
</dbReference>
<evidence type="ECO:0000313" key="15">
    <source>
        <dbReference type="Proteomes" id="UP000248627"/>
    </source>
</evidence>
<dbReference type="GO" id="GO:0019877">
    <property type="term" value="P:diaminopimelate biosynthetic process"/>
    <property type="evidence" value="ECO:0007669"/>
    <property type="project" value="UniProtKB-UniRule"/>
</dbReference>
<dbReference type="NCBIfam" id="TIGR00674">
    <property type="entry name" value="dapA"/>
    <property type="match status" value="1"/>
</dbReference>
<dbReference type="InterPro" id="IPR002220">
    <property type="entry name" value="DapA-like"/>
</dbReference>
<evidence type="ECO:0000256" key="2">
    <source>
        <dbReference type="ARBA" id="ARBA00005120"/>
    </source>
</evidence>
<evidence type="ECO:0000256" key="3">
    <source>
        <dbReference type="ARBA" id="ARBA00007592"/>
    </source>
</evidence>
<keyword evidence="15" id="KW-1185">Reference proteome</keyword>
<evidence type="ECO:0000256" key="8">
    <source>
        <dbReference type="ARBA" id="ARBA00023154"/>
    </source>
</evidence>
<dbReference type="PROSITE" id="PS00665">
    <property type="entry name" value="DHDPS_1"/>
    <property type="match status" value="1"/>
</dbReference>
<feature type="site" description="Part of a proton relay during catalysis" evidence="12">
    <location>
        <position position="60"/>
    </location>
</feature>
<feature type="binding site" evidence="12">
    <location>
        <position position="217"/>
    </location>
    <ligand>
        <name>pyruvate</name>
        <dbReference type="ChEBI" id="CHEBI:15361"/>
    </ligand>
</feature>
<dbReference type="PANTHER" id="PTHR12128">
    <property type="entry name" value="DIHYDRODIPICOLINATE SYNTHASE"/>
    <property type="match status" value="1"/>
</dbReference>
<evidence type="ECO:0000256" key="11">
    <source>
        <dbReference type="ARBA" id="ARBA00047836"/>
    </source>
</evidence>
<feature type="binding site" evidence="12">
    <location>
        <position position="61"/>
    </location>
    <ligand>
        <name>pyruvate</name>
        <dbReference type="ChEBI" id="CHEBI:15361"/>
    </ligand>
</feature>
<dbReference type="OrthoDB" id="9782828at2"/>
<organism evidence="14 15">
    <name type="scientific">Micromonospora endophytica</name>
    <dbReference type="NCBI Taxonomy" id="515350"/>
    <lineage>
        <taxon>Bacteria</taxon>
        <taxon>Bacillati</taxon>
        <taxon>Actinomycetota</taxon>
        <taxon>Actinomycetes</taxon>
        <taxon>Micromonosporales</taxon>
        <taxon>Micromonosporaceae</taxon>
        <taxon>Micromonospora</taxon>
    </lineage>
</organism>
<dbReference type="GO" id="GO:0008840">
    <property type="term" value="F:4-hydroxy-tetrahydrodipicolinate synthase activity"/>
    <property type="evidence" value="ECO:0007669"/>
    <property type="project" value="UniProtKB-UniRule"/>
</dbReference>
<dbReference type="InterPro" id="IPR020625">
    <property type="entry name" value="Schiff_base-form_aldolases_AS"/>
</dbReference>
<dbReference type="PANTHER" id="PTHR12128:SF66">
    <property type="entry name" value="4-HYDROXY-2-OXOGLUTARATE ALDOLASE, MITOCHONDRIAL"/>
    <property type="match status" value="1"/>
</dbReference>
<comment type="caution">
    <text evidence="14">The sequence shown here is derived from an EMBL/GenBank/DDBJ whole genome shotgun (WGS) entry which is preliminary data.</text>
</comment>
<dbReference type="SMART" id="SM01130">
    <property type="entry name" value="DHDPS"/>
    <property type="match status" value="1"/>
</dbReference>
<keyword evidence="10 12" id="KW-0704">Schiff base</keyword>
<dbReference type="GO" id="GO:0009089">
    <property type="term" value="P:lysine biosynthetic process via diaminopimelate"/>
    <property type="evidence" value="ECO:0007669"/>
    <property type="project" value="UniProtKB-UniRule"/>
</dbReference>
<feature type="active site" description="Schiff-base intermediate with substrate" evidence="12">
    <location>
        <position position="177"/>
    </location>
</feature>
<comment type="function">
    <text evidence="1 12">Catalyzes the condensation of (S)-aspartate-beta-semialdehyde [(S)-ASA] and pyruvate to 4-hydroxy-tetrahydrodipicolinate (HTPA).</text>
</comment>
<evidence type="ECO:0000256" key="9">
    <source>
        <dbReference type="ARBA" id="ARBA00023239"/>
    </source>
</evidence>
<evidence type="ECO:0000256" key="4">
    <source>
        <dbReference type="ARBA" id="ARBA00012086"/>
    </source>
</evidence>
<dbReference type="AlphaFoldDB" id="A0A2W2C3D3"/>
<evidence type="ECO:0000256" key="1">
    <source>
        <dbReference type="ARBA" id="ARBA00003294"/>
    </source>
</evidence>
<sequence>MTHDHLDAPVRAASRPFGRVLTAMVTPLTADGELDLDGAARLADHLVAEQGNDALVVNGTTGESPTTTDAEKERLIRAVVEAVGDRARVVAGVGTNDTRHTIELAATAEKAGAHGLLVVTPYYNKPPQAGLLRHFTAVADATGLPVMLYDIPHRSGVPIETETLVRLAEHGRIVAVKDAKSDLTATSWVTSRSDLAYYSGEDSLTLPALAVGAVGVVGTSTHFTGTDTKRMIEAYDAGDTATALALHRRLLPLFTGIFRTQGTILVKAGLAACGLPAGPVRSPLVDATEDQLAQLRADCAAAGLPLPE</sequence>
<dbReference type="HAMAP" id="MF_00418">
    <property type="entry name" value="DapA"/>
    <property type="match status" value="1"/>
</dbReference>
<comment type="caution">
    <text evidence="12">Was originally thought to be a dihydrodipicolinate synthase (DHDPS), catalyzing the condensation of (S)-aspartate-beta-semialdehyde [(S)-ASA] and pyruvate to dihydrodipicolinate (DHDP). However, it was shown in E.coli that the product of the enzymatic reaction is not dihydrodipicolinate but in fact (4S)-4-hydroxy-2,3,4,5-tetrahydro-(2S)-dipicolinic acid (HTPA), and that the consecutive dehydration reaction leading to DHDP is not spontaneous but catalyzed by DapB.</text>
</comment>
<gene>
    <name evidence="12 14" type="primary">dapA</name>
    <name evidence="14" type="ORF">C1I93_18615</name>
</gene>
<evidence type="ECO:0000256" key="12">
    <source>
        <dbReference type="HAMAP-Rule" id="MF_00418"/>
    </source>
</evidence>
<feature type="site" description="Part of a proton relay during catalysis" evidence="12">
    <location>
        <position position="123"/>
    </location>
</feature>
<name>A0A2W2C3D3_9ACTN</name>
<dbReference type="CDD" id="cd00950">
    <property type="entry name" value="DHDPS"/>
    <property type="match status" value="1"/>
</dbReference>
<evidence type="ECO:0000256" key="7">
    <source>
        <dbReference type="ARBA" id="ARBA00022915"/>
    </source>
</evidence>
<evidence type="ECO:0000313" key="14">
    <source>
        <dbReference type="EMBL" id="PZF93022.1"/>
    </source>
</evidence>
<evidence type="ECO:0000256" key="5">
    <source>
        <dbReference type="ARBA" id="ARBA00022490"/>
    </source>
</evidence>
<keyword evidence="9 12" id="KW-0456">Lyase</keyword>
<dbReference type="InterPro" id="IPR020624">
    <property type="entry name" value="Schiff_base-form_aldolases_CS"/>
</dbReference>
<dbReference type="Gene3D" id="3.20.20.70">
    <property type="entry name" value="Aldolase class I"/>
    <property type="match status" value="1"/>
</dbReference>
<protein>
    <recommendedName>
        <fullName evidence="4 12">4-hydroxy-tetrahydrodipicolinate synthase</fullName>
        <shortName evidence="12">HTPA synthase</shortName>
        <ecNumber evidence="4 12">4.3.3.7</ecNumber>
    </recommendedName>
</protein>